<evidence type="ECO:0000313" key="2">
    <source>
        <dbReference type="EMBL" id="QOM86854.1"/>
    </source>
</evidence>
<sequence length="93" mass="10324">RSHRQMAATTNTMIRQENKMVLANTTAKPTEQVAGSSEQAAEAMEVASKARQMVQAMRTIGTHPSSSAGLKDDLIENLQAYQKRMGLQMQRFK</sequence>
<evidence type="ECO:0000259" key="1">
    <source>
        <dbReference type="SMART" id="SM00759"/>
    </source>
</evidence>
<dbReference type="GO" id="GO:0003723">
    <property type="term" value="F:RNA binding"/>
    <property type="evidence" value="ECO:0007669"/>
    <property type="project" value="InterPro"/>
</dbReference>
<dbReference type="GO" id="GO:0005198">
    <property type="term" value="F:structural molecule activity"/>
    <property type="evidence" value="ECO:0007669"/>
    <property type="project" value="InterPro"/>
</dbReference>
<feature type="domain" description="Influenza matrix M1 C-terminal" evidence="1">
    <location>
        <begin position="1"/>
        <end position="93"/>
    </location>
</feature>
<organism evidence="2">
    <name type="scientific">Influenza A virus</name>
    <dbReference type="NCBI Taxonomy" id="11320"/>
    <lineage>
        <taxon>Viruses</taxon>
        <taxon>Riboviria</taxon>
        <taxon>Orthornavirae</taxon>
        <taxon>Negarnaviricota</taxon>
        <taxon>Polyploviricotina</taxon>
        <taxon>Insthoviricetes</taxon>
        <taxon>Articulavirales</taxon>
        <taxon>Orthomyxoviridae</taxon>
        <taxon>Alphainfluenzavirus</taxon>
        <taxon>Alphainfluenzavirus influenzae</taxon>
    </lineage>
</organism>
<reference evidence="2" key="1">
    <citation type="submission" date="2020-10" db="EMBL/GenBank/DDBJ databases">
        <authorList>
            <consortium name="Centers of Excellence for Influenza Research and Surveillance (CEIRS)"/>
            <person name="Taweel A.E."/>
            <person name="Sayes M.E."/>
            <person name="Moatasim Y."/>
            <person name="Rubrum A."/>
            <person name="El-Shesheny R."/>
            <person name="Mostafa A."/>
            <person name="Kandeil A."/>
            <person name="Webby R."/>
            <person name="Kayali G."/>
            <person name="Ali M.A."/>
        </authorList>
    </citation>
    <scope>NUCLEOTIDE SEQUENCE</scope>
    <source>
        <strain evidence="2">A/chicken/Egypt/A17358/2019</strain>
    </source>
</reference>
<dbReference type="EMBL" id="MW137571">
    <property type="protein sequence ID" value="QOM86854.1"/>
    <property type="molecule type" value="Viral_cRNA"/>
</dbReference>
<dbReference type="Pfam" id="PF08289">
    <property type="entry name" value="Flu_M1_C"/>
    <property type="match status" value="1"/>
</dbReference>
<feature type="non-terminal residue" evidence="2">
    <location>
        <position position="1"/>
    </location>
</feature>
<accession>A0A869JBI7</accession>
<gene>
    <name evidence="2" type="primary">M1</name>
</gene>
<dbReference type="InterPro" id="IPR013188">
    <property type="entry name" value="Flu_matrix_M1_C"/>
</dbReference>
<protein>
    <submittedName>
        <fullName evidence="2">Matrix protein 1</fullName>
    </submittedName>
</protein>
<name>A0A869JBI7_9INFA</name>
<dbReference type="Proteomes" id="UP001419873">
    <property type="component" value="Genome"/>
</dbReference>
<proteinExistence type="predicted"/>
<dbReference type="SMART" id="SM00759">
    <property type="entry name" value="Flu_M1_C"/>
    <property type="match status" value="1"/>
</dbReference>